<dbReference type="GO" id="GO:0070847">
    <property type="term" value="C:core mediator complex"/>
    <property type="evidence" value="ECO:0007669"/>
    <property type="project" value="TreeGrafter"/>
</dbReference>
<dbReference type="InterPro" id="IPR013942">
    <property type="entry name" value="Mediator_Med19_fun"/>
</dbReference>
<keyword evidence="5 9" id="KW-0010">Activator</keyword>
<sequence>MSEPSQSTYYFIDDKATYDTEDPSPQLNFISTFNLDQVAKSVARTNSDGTKDVKLRKSYKSHISDLLGKHYISKEHNLSPIVFGPPLDFVKLEPFDKDYLSRTLTFEKSSMNGIAGFDPRKLAMNDQVIEERKPKRKHKTISPAESEQEQNKRRHVQVHF</sequence>
<keyword evidence="6 9" id="KW-0804">Transcription</keyword>
<evidence type="ECO:0000313" key="12">
    <source>
        <dbReference type="Proteomes" id="UP000094565"/>
    </source>
</evidence>
<evidence type="ECO:0000313" key="11">
    <source>
        <dbReference type="EMBL" id="ANZ76487.1"/>
    </source>
</evidence>
<evidence type="ECO:0000256" key="10">
    <source>
        <dbReference type="SAM" id="MobiDB-lite"/>
    </source>
</evidence>
<dbReference type="GO" id="GO:0006357">
    <property type="term" value="P:regulation of transcription by RNA polymerase II"/>
    <property type="evidence" value="ECO:0007669"/>
    <property type="project" value="InterPro"/>
</dbReference>
<evidence type="ECO:0000256" key="7">
    <source>
        <dbReference type="ARBA" id="ARBA00023242"/>
    </source>
</evidence>
<dbReference type="Pfam" id="PF08633">
    <property type="entry name" value="Rox3"/>
    <property type="match status" value="1"/>
</dbReference>
<dbReference type="AlphaFoldDB" id="A0A1B2JEL9"/>
<organism evidence="11 12">
    <name type="scientific">Komagataella pastoris</name>
    <name type="common">Yeast</name>
    <name type="synonym">Pichia pastoris</name>
    <dbReference type="NCBI Taxonomy" id="4922"/>
    <lineage>
        <taxon>Eukaryota</taxon>
        <taxon>Fungi</taxon>
        <taxon>Dikarya</taxon>
        <taxon>Ascomycota</taxon>
        <taxon>Saccharomycotina</taxon>
        <taxon>Pichiomycetes</taxon>
        <taxon>Pichiales</taxon>
        <taxon>Pichiaceae</taxon>
        <taxon>Komagataella</taxon>
    </lineage>
</organism>
<gene>
    <name evidence="9" type="primary">MED19</name>
    <name evidence="11" type="ORF">ATY40_BA7503447</name>
</gene>
<proteinExistence type="inferred from homology"/>
<dbReference type="Proteomes" id="UP000094565">
    <property type="component" value="Chromosome 3"/>
</dbReference>
<comment type="function">
    <text evidence="9">Component of the Mediator complex, a coactivator involved in the regulated transcription of nearly all RNA polymerase II-dependent genes. Mediator functions as a bridge to convey information from gene-specific regulatory proteins to the basal RNA polymerase II transcription machinery. Mediator is recruited to promoters by direct interactions with regulatory proteins and serves as a scaffold for the assembly of a functional preinitiation complex with RNA polymerase II and the general transcription factors.</text>
</comment>
<comment type="similarity">
    <text evidence="2 9">Belongs to the Mediator complex subunit 19 family.</text>
</comment>
<name>A0A1B2JEL9_PICPA</name>
<evidence type="ECO:0000256" key="8">
    <source>
        <dbReference type="ARBA" id="ARBA00032018"/>
    </source>
</evidence>
<keyword evidence="12" id="KW-1185">Reference proteome</keyword>
<evidence type="ECO:0000256" key="4">
    <source>
        <dbReference type="ARBA" id="ARBA00023015"/>
    </source>
</evidence>
<dbReference type="GO" id="GO:0016592">
    <property type="term" value="C:mediator complex"/>
    <property type="evidence" value="ECO:0007669"/>
    <property type="project" value="InterPro"/>
</dbReference>
<dbReference type="PANTHER" id="PTHR28270:SF1">
    <property type="entry name" value="MEDIATOR OF RNA POLYMERASE II TRANSCRIPTION SUBUNIT 19"/>
    <property type="match status" value="1"/>
</dbReference>
<feature type="region of interest" description="Disordered" evidence="10">
    <location>
        <begin position="130"/>
        <end position="160"/>
    </location>
</feature>
<reference evidence="11 12" key="1">
    <citation type="submission" date="2016-02" db="EMBL/GenBank/DDBJ databases">
        <title>Comparative genomic and transcriptomic foundation for Pichia pastoris.</title>
        <authorList>
            <person name="Love K.R."/>
            <person name="Shah K.A."/>
            <person name="Whittaker C.A."/>
            <person name="Wu J."/>
            <person name="Bartlett M.C."/>
            <person name="Ma D."/>
            <person name="Leeson R.L."/>
            <person name="Priest M."/>
            <person name="Young S.K."/>
            <person name="Love J.C."/>
        </authorList>
    </citation>
    <scope>NUCLEOTIDE SEQUENCE [LARGE SCALE GENOMIC DNA]</scope>
    <source>
        <strain evidence="11 12">ATCC 28485</strain>
    </source>
</reference>
<evidence type="ECO:0000256" key="1">
    <source>
        <dbReference type="ARBA" id="ARBA00004123"/>
    </source>
</evidence>
<evidence type="ECO:0000256" key="3">
    <source>
        <dbReference type="ARBA" id="ARBA00019615"/>
    </source>
</evidence>
<accession>A0A1B2JEL9</accession>
<keyword evidence="7 9" id="KW-0539">Nucleus</keyword>
<evidence type="ECO:0000256" key="2">
    <source>
        <dbReference type="ARBA" id="ARBA00009259"/>
    </source>
</evidence>
<dbReference type="EMBL" id="CP014586">
    <property type="protein sequence ID" value="ANZ76487.1"/>
    <property type="molecule type" value="Genomic_DNA"/>
</dbReference>
<protein>
    <recommendedName>
        <fullName evidence="3 9">Mediator of RNA polymerase II transcription subunit 19</fullName>
    </recommendedName>
    <alternativeName>
        <fullName evidence="8 9">Mediator complex subunit 19</fullName>
    </alternativeName>
</protein>
<comment type="subcellular location">
    <subcellularLocation>
        <location evidence="1 9">Nucleus</location>
    </subcellularLocation>
</comment>
<evidence type="ECO:0000256" key="9">
    <source>
        <dbReference type="RuleBase" id="RU364151"/>
    </source>
</evidence>
<evidence type="ECO:0000256" key="5">
    <source>
        <dbReference type="ARBA" id="ARBA00023159"/>
    </source>
</evidence>
<dbReference type="PANTHER" id="PTHR28270">
    <property type="entry name" value="MEDIATOR OF RNA POLYMERASE II TRANSCRIPTION SUBUNIT 19"/>
    <property type="match status" value="1"/>
</dbReference>
<dbReference type="GO" id="GO:0003712">
    <property type="term" value="F:transcription coregulator activity"/>
    <property type="evidence" value="ECO:0007669"/>
    <property type="project" value="InterPro"/>
</dbReference>
<keyword evidence="4 9" id="KW-0805">Transcription regulation</keyword>
<dbReference type="OrthoDB" id="2160599at2759"/>
<evidence type="ECO:0000256" key="6">
    <source>
        <dbReference type="ARBA" id="ARBA00023163"/>
    </source>
</evidence>
<comment type="subunit">
    <text evidence="9">Component of the Mediator complex.</text>
</comment>